<dbReference type="NCBIfam" id="TIGR02675">
    <property type="entry name" value="tape_meas_nterm"/>
    <property type="match status" value="1"/>
</dbReference>
<evidence type="ECO:0000313" key="4">
    <source>
        <dbReference type="Proteomes" id="UP000254507"/>
    </source>
</evidence>
<protein>
    <submittedName>
        <fullName evidence="3">Phage tape measure protein</fullName>
    </submittedName>
</protein>
<gene>
    <name evidence="3" type="ORF">NCTC10851_01080</name>
</gene>
<accession>A0A380VDK5</accession>
<sequence length="1122" mass="121906">MSLGSLSINLNLETVQFQNALNKSNQQTLKFAKQFEVNLSKAQTKARQFSERTTQYLSNIEKAANNINSTTKWGFRFENLGRIQEFARQTIAMMDGYTELQNRMRLVTNSQLEMAAATETVFDIALRTNQSLGSTSEVYQRFAKNAQRLGISQSDVAELTETVAKTVAMSGASAASAQASLMQFGQAMAAGQLRGEELNSVMEQTPALAQAIADGLGVSVGALRDMGKNGKLEISKIIDALKKVKTSIDKDFEKRVKTVSMAFTTLETSMTKFVGEVDNSYGVTQKLADTIELVANNLGTLITVASTFGGALAIGQVSKYSYELLKTGVNSAKNVIAHTREAQAILAKATAIRTAAQAEMATLNAQYQLAQSEKTRAAIREQMKVQAAQIITLNNAEAAAKRNLATATNLAATAARGLRSVMALLGGPAGAAMIAATALMYFSNKAHDARQWALDTANANQLLAESYDQLSEAALSLKITEQLDNIKKYYAEIEKIKAGIATKQIGTDFEGFQVGGEIDEQELEKLNNQIQTVQENAAKAEDALEKMLSPLGEKMLRSGKTLDDVRQKFKLLGADADVAERIIANLPTSFDNTANSTNTATVAALDFDKAIKQLKERSQTMQQRLEVLTLKNKGHAKASFILAGLYDTLGAAGSEYSKVLNAIANGDVDAAQSAAQAINLSAQQLQTMLDMGKQLDAMFATEQQTQTFEKTGSSRQESSRDSFLSFYDELAKKSQSTYQEIEAEERRTLKRLADYAKSGVATQQEVEQAKLQIAKKFQQQRQELADKYSPEKAATHALEKELEVIRQLQNAGILNIQEAQRAAQSAEIQFAEQRSQSAVDPVAQIRGRYDKNQNLENQQTQELAFLQSIYEQKLIKEEEFQQRKSQIIADYQNRQRQTELDYYSQSTSIMNSAFGEMANIMAGYVGKQSTSYKAMFAVSKAFAIAEASVKLSQAIAQAMADPTALTPVQKFANMASVAAAGVNVLSQITSVAFAKGGHVQGPGTGTSDSILARLSNNEFVMTSRSVDHYGVGFLNALNQRRLPKFAGGGHVGGKSGSYDGLFNSSNNTQSNEVSITINIDSNGNENITAEQKAAQGKELAMAIQANVLEVLKKQRRPGGLLA</sequence>
<dbReference type="InterPro" id="IPR013491">
    <property type="entry name" value="Tape_meas_N"/>
</dbReference>
<feature type="coiled-coil region" evidence="1">
    <location>
        <begin position="516"/>
        <end position="543"/>
    </location>
</feature>
<feature type="domain" description="Tape measure protein N-terminal" evidence="2">
    <location>
        <begin position="89"/>
        <end position="279"/>
    </location>
</feature>
<dbReference type="Pfam" id="PF20155">
    <property type="entry name" value="TMP_3"/>
    <property type="match status" value="1"/>
</dbReference>
<proteinExistence type="predicted"/>
<evidence type="ECO:0000259" key="2">
    <source>
        <dbReference type="Pfam" id="PF20155"/>
    </source>
</evidence>
<dbReference type="RefSeq" id="WP_244911543.1">
    <property type="nucleotide sequence ID" value="NZ_UFSB01000001.1"/>
</dbReference>
<feature type="coiled-coil region" evidence="1">
    <location>
        <begin position="346"/>
        <end position="373"/>
    </location>
</feature>
<reference evidence="3 4" key="1">
    <citation type="submission" date="2018-06" db="EMBL/GenBank/DDBJ databases">
        <authorList>
            <consortium name="Pathogen Informatics"/>
            <person name="Doyle S."/>
        </authorList>
    </citation>
    <scope>NUCLEOTIDE SEQUENCE [LARGE SCALE GENOMIC DNA]</scope>
    <source>
        <strain evidence="3 4">NCTC10851</strain>
    </source>
</reference>
<name>A0A380VDK5_9PAST</name>
<dbReference type="Proteomes" id="UP000254507">
    <property type="component" value="Unassembled WGS sequence"/>
</dbReference>
<evidence type="ECO:0000313" key="3">
    <source>
        <dbReference type="EMBL" id="SUU36041.1"/>
    </source>
</evidence>
<dbReference type="AlphaFoldDB" id="A0A380VDK5"/>
<dbReference type="EMBL" id="UFSB01000001">
    <property type="protein sequence ID" value="SUU36041.1"/>
    <property type="molecule type" value="Genomic_DNA"/>
</dbReference>
<keyword evidence="1" id="KW-0175">Coiled coil</keyword>
<organism evidence="3 4">
    <name type="scientific">Actinobacillus seminis</name>
    <dbReference type="NCBI Taxonomy" id="722"/>
    <lineage>
        <taxon>Bacteria</taxon>
        <taxon>Pseudomonadati</taxon>
        <taxon>Pseudomonadota</taxon>
        <taxon>Gammaproteobacteria</taxon>
        <taxon>Pasteurellales</taxon>
        <taxon>Pasteurellaceae</taxon>
        <taxon>Actinobacillus</taxon>
    </lineage>
</organism>
<evidence type="ECO:0000256" key="1">
    <source>
        <dbReference type="SAM" id="Coils"/>
    </source>
</evidence>